<dbReference type="AlphaFoldDB" id="A0A165FJI2"/>
<organism evidence="2 3">
    <name type="scientific">Laetiporus sulphureus 93-53</name>
    <dbReference type="NCBI Taxonomy" id="1314785"/>
    <lineage>
        <taxon>Eukaryota</taxon>
        <taxon>Fungi</taxon>
        <taxon>Dikarya</taxon>
        <taxon>Basidiomycota</taxon>
        <taxon>Agaricomycotina</taxon>
        <taxon>Agaricomycetes</taxon>
        <taxon>Polyporales</taxon>
        <taxon>Laetiporus</taxon>
    </lineage>
</organism>
<dbReference type="STRING" id="1314785.A0A165FJI2"/>
<dbReference type="EMBL" id="KV427613">
    <property type="protein sequence ID" value="KZT09066.1"/>
    <property type="molecule type" value="Genomic_DNA"/>
</dbReference>
<evidence type="ECO:0000313" key="2">
    <source>
        <dbReference type="EMBL" id="KZT09066.1"/>
    </source>
</evidence>
<keyword evidence="3" id="KW-1185">Reference proteome</keyword>
<dbReference type="Proteomes" id="UP000076871">
    <property type="component" value="Unassembled WGS sequence"/>
</dbReference>
<sequence length="367" mass="41684">MEDTVDLFSDIYVVTLPHRSDRHIMMERLRQSLALNWTYVDAIPSSDPVIMGISEWVGRLRQRVSTLQPQTENQAEQRFEWPDMSAIDGRSRSRQLLETSASPEWPLLSSDARFADRGIPYDYLSPASMKHSPTGTLDSRLQDSPLTCAKEDFVSGPTYTSSLPAYKLLTPAKIACWYSHLRVIQRIANEEDRRISEKGTAQAEDVSREGITLVLEDDIDIERDIRDRLRDVWSASPSEWDIMFLGHCWSNESHYSALPAKLSADRPQYRPRNTLHPSFAPKCTHAYALTRTGARRLLLHLHYPPFAYSRALDQAFSWLVQSGRLRAFSVVPSVIVQRKADESDIDPGRGGTGSSWREYLDDGVLGS</sequence>
<feature type="region of interest" description="Disordered" evidence="1">
    <location>
        <begin position="342"/>
        <end position="367"/>
    </location>
</feature>
<dbReference type="OrthoDB" id="47375at2759"/>
<evidence type="ECO:0008006" key="4">
    <source>
        <dbReference type="Google" id="ProtNLM"/>
    </source>
</evidence>
<dbReference type="RefSeq" id="XP_040766806.1">
    <property type="nucleotide sequence ID" value="XM_040904073.1"/>
</dbReference>
<dbReference type="GeneID" id="63821103"/>
<proteinExistence type="predicted"/>
<name>A0A165FJI2_9APHY</name>
<dbReference type="InParanoid" id="A0A165FJI2"/>
<protein>
    <recommendedName>
        <fullName evidence="4">Glycosyltransferase family 25 protein</fullName>
    </recommendedName>
</protein>
<accession>A0A165FJI2</accession>
<gene>
    <name evidence="2" type="ORF">LAESUDRAFT_647818</name>
</gene>
<evidence type="ECO:0000256" key="1">
    <source>
        <dbReference type="SAM" id="MobiDB-lite"/>
    </source>
</evidence>
<reference evidence="2 3" key="1">
    <citation type="journal article" date="2016" name="Mol. Biol. Evol.">
        <title>Comparative Genomics of Early-Diverging Mushroom-Forming Fungi Provides Insights into the Origins of Lignocellulose Decay Capabilities.</title>
        <authorList>
            <person name="Nagy L.G."/>
            <person name="Riley R."/>
            <person name="Tritt A."/>
            <person name="Adam C."/>
            <person name="Daum C."/>
            <person name="Floudas D."/>
            <person name="Sun H."/>
            <person name="Yadav J.S."/>
            <person name="Pangilinan J."/>
            <person name="Larsson K.H."/>
            <person name="Matsuura K."/>
            <person name="Barry K."/>
            <person name="Labutti K."/>
            <person name="Kuo R."/>
            <person name="Ohm R.A."/>
            <person name="Bhattacharya S.S."/>
            <person name="Shirouzu T."/>
            <person name="Yoshinaga Y."/>
            <person name="Martin F.M."/>
            <person name="Grigoriev I.V."/>
            <person name="Hibbett D.S."/>
        </authorList>
    </citation>
    <scope>NUCLEOTIDE SEQUENCE [LARGE SCALE GENOMIC DNA]</scope>
    <source>
        <strain evidence="2 3">93-53</strain>
    </source>
</reference>
<evidence type="ECO:0000313" key="3">
    <source>
        <dbReference type="Proteomes" id="UP000076871"/>
    </source>
</evidence>